<evidence type="ECO:0000256" key="3">
    <source>
        <dbReference type="ARBA" id="ARBA00022741"/>
    </source>
</evidence>
<dbReference type="InterPro" id="IPR017871">
    <property type="entry name" value="ABC_transporter-like_CS"/>
</dbReference>
<dbReference type="GO" id="GO:0098796">
    <property type="term" value="C:membrane protein complex"/>
    <property type="evidence" value="ECO:0007669"/>
    <property type="project" value="UniProtKB-ARBA"/>
</dbReference>
<accession>A0A174ZIQ2</accession>
<keyword evidence="6" id="KW-0449">Lipoprotein</keyword>
<dbReference type="FunFam" id="3.40.50.300:FF:000032">
    <property type="entry name" value="Export ABC transporter ATP-binding protein"/>
    <property type="match status" value="1"/>
</dbReference>
<dbReference type="Pfam" id="PF00005">
    <property type="entry name" value="ABC_tran"/>
    <property type="match status" value="1"/>
</dbReference>
<reference evidence="6 7" key="1">
    <citation type="submission" date="2015-09" db="EMBL/GenBank/DDBJ databases">
        <authorList>
            <consortium name="Pathogen Informatics"/>
        </authorList>
    </citation>
    <scope>NUCLEOTIDE SEQUENCE [LARGE SCALE GENOMIC DNA]</scope>
    <source>
        <strain evidence="6 7">2789STDY5834928</strain>
    </source>
</reference>
<dbReference type="Gene3D" id="3.40.50.300">
    <property type="entry name" value="P-loop containing nucleotide triphosphate hydrolases"/>
    <property type="match status" value="1"/>
</dbReference>
<evidence type="ECO:0000313" key="7">
    <source>
        <dbReference type="Proteomes" id="UP000095662"/>
    </source>
</evidence>
<dbReference type="InterPro" id="IPR027417">
    <property type="entry name" value="P-loop_NTPase"/>
</dbReference>
<dbReference type="AlphaFoldDB" id="A0A174ZIQ2"/>
<keyword evidence="2" id="KW-0813">Transport</keyword>
<dbReference type="SUPFAM" id="SSF52540">
    <property type="entry name" value="P-loop containing nucleoside triphosphate hydrolases"/>
    <property type="match status" value="1"/>
</dbReference>
<dbReference type="STRING" id="39492.ERS852540_01459"/>
<dbReference type="GO" id="GO:0022857">
    <property type="term" value="F:transmembrane transporter activity"/>
    <property type="evidence" value="ECO:0007669"/>
    <property type="project" value="UniProtKB-ARBA"/>
</dbReference>
<protein>
    <submittedName>
        <fullName evidence="6">Lipoprotein-releasing system ATP-binding protein LolD</fullName>
        <ecNumber evidence="6">3.6.3.-</ecNumber>
    </submittedName>
</protein>
<dbReference type="InterPro" id="IPR003439">
    <property type="entry name" value="ABC_transporter-like_ATP-bd"/>
</dbReference>
<dbReference type="GO" id="GO:0005524">
    <property type="term" value="F:ATP binding"/>
    <property type="evidence" value="ECO:0007669"/>
    <property type="project" value="UniProtKB-KW"/>
</dbReference>
<dbReference type="PROSITE" id="PS00211">
    <property type="entry name" value="ABC_TRANSPORTER_1"/>
    <property type="match status" value="1"/>
</dbReference>
<evidence type="ECO:0000313" key="6">
    <source>
        <dbReference type="EMBL" id="CUQ87205.1"/>
    </source>
</evidence>
<dbReference type="InterPro" id="IPR017911">
    <property type="entry name" value="MacB-like_ATP-bd"/>
</dbReference>
<dbReference type="EC" id="3.6.3.-" evidence="6"/>
<dbReference type="OrthoDB" id="9802264at2"/>
<dbReference type="Proteomes" id="UP000095662">
    <property type="component" value="Unassembled WGS sequence"/>
</dbReference>
<evidence type="ECO:0000259" key="5">
    <source>
        <dbReference type="PROSITE" id="PS50893"/>
    </source>
</evidence>
<evidence type="ECO:0000256" key="2">
    <source>
        <dbReference type="ARBA" id="ARBA00022448"/>
    </source>
</evidence>
<gene>
    <name evidence="6" type="primary">lolD_3</name>
    <name evidence="6" type="ORF">ERS852540_01459</name>
</gene>
<proteinExistence type="inferred from homology"/>
<dbReference type="InterPro" id="IPR003593">
    <property type="entry name" value="AAA+_ATPase"/>
</dbReference>
<evidence type="ECO:0000256" key="4">
    <source>
        <dbReference type="ARBA" id="ARBA00022840"/>
    </source>
</evidence>
<comment type="similarity">
    <text evidence="1">Belongs to the ABC transporter superfamily.</text>
</comment>
<dbReference type="SMART" id="SM00382">
    <property type="entry name" value="AAA"/>
    <property type="match status" value="1"/>
</dbReference>
<name>A0A174ZIQ2_9FIRM</name>
<keyword evidence="6" id="KW-0378">Hydrolase</keyword>
<dbReference type="CDD" id="cd03255">
    <property type="entry name" value="ABC_MJ0796_LolCDE_FtsE"/>
    <property type="match status" value="1"/>
</dbReference>
<keyword evidence="3" id="KW-0547">Nucleotide-binding</keyword>
<dbReference type="PANTHER" id="PTHR42798:SF6">
    <property type="entry name" value="CELL DIVISION ATP-BINDING PROTEIN FTSE"/>
    <property type="match status" value="1"/>
</dbReference>
<organism evidence="6 7">
    <name type="scientific">[Eubacterium] siraeum</name>
    <dbReference type="NCBI Taxonomy" id="39492"/>
    <lineage>
        <taxon>Bacteria</taxon>
        <taxon>Bacillati</taxon>
        <taxon>Bacillota</taxon>
        <taxon>Clostridia</taxon>
        <taxon>Eubacteriales</taxon>
        <taxon>Oscillospiraceae</taxon>
        <taxon>Oscillospiraceae incertae sedis</taxon>
    </lineage>
</organism>
<dbReference type="PANTHER" id="PTHR42798">
    <property type="entry name" value="LIPOPROTEIN-RELEASING SYSTEM ATP-BINDING PROTEIN LOLD"/>
    <property type="match status" value="1"/>
</dbReference>
<keyword evidence="4 6" id="KW-0067">ATP-binding</keyword>
<feature type="domain" description="ABC transporter" evidence="5">
    <location>
        <begin position="7"/>
        <end position="225"/>
    </location>
</feature>
<dbReference type="GO" id="GO:0016887">
    <property type="term" value="F:ATP hydrolysis activity"/>
    <property type="evidence" value="ECO:0007669"/>
    <property type="project" value="InterPro"/>
</dbReference>
<dbReference type="PROSITE" id="PS50893">
    <property type="entry name" value="ABC_TRANSPORTER_2"/>
    <property type="match status" value="1"/>
</dbReference>
<dbReference type="EMBL" id="CZBY01000010">
    <property type="protein sequence ID" value="CUQ87205.1"/>
    <property type="molecule type" value="Genomic_DNA"/>
</dbReference>
<sequence>MTNTNIITTNHLCKNYGVGDNAVRALKNCNIEIHTGESVAVTGASGSGKSTFLTLVGGITTASNGEIVINGKNITSMSEKELAKFRLENIGFVFQAYNLIPEMTAYQNIILPLKLAHKKIDKKYLSDICNKLSISDRLSHLPSELSGGQQQRVAIARALITKPSILLCDEPTGNLDKKSSEDVLDLLTQLCADNGCTLILVTHDKSVADRMGRIITISDGEISED</sequence>
<evidence type="ECO:0000256" key="1">
    <source>
        <dbReference type="ARBA" id="ARBA00005417"/>
    </source>
</evidence>